<evidence type="ECO:0000313" key="2">
    <source>
        <dbReference type="Proteomes" id="UP000326702"/>
    </source>
</evidence>
<gene>
    <name evidence="1" type="ORF">KDY119_03263</name>
</gene>
<dbReference type="EMBL" id="CP045529">
    <property type="protein sequence ID" value="QFU99728.1"/>
    <property type="molecule type" value="Genomic_DNA"/>
</dbReference>
<dbReference type="InterPro" id="IPR050490">
    <property type="entry name" value="Bact_solute-bd_prot1"/>
</dbReference>
<dbReference type="PANTHER" id="PTHR43649">
    <property type="entry name" value="ARABINOSE-BINDING PROTEIN-RELATED"/>
    <property type="match status" value="1"/>
</dbReference>
<keyword evidence="2" id="KW-1185">Reference proteome</keyword>
<dbReference type="Proteomes" id="UP000326702">
    <property type="component" value="Chromosome"/>
</dbReference>
<dbReference type="InterPro" id="IPR006059">
    <property type="entry name" value="SBP"/>
</dbReference>
<proteinExistence type="predicted"/>
<protein>
    <submittedName>
        <fullName evidence="1">Uncharacterized protein</fullName>
    </submittedName>
</protein>
<dbReference type="AlphaFoldDB" id="A0A5P9QE22"/>
<dbReference type="Gene3D" id="3.40.190.10">
    <property type="entry name" value="Periplasmic binding protein-like II"/>
    <property type="match status" value="2"/>
</dbReference>
<name>A0A5P9QE22_9MICO</name>
<dbReference type="PROSITE" id="PS51257">
    <property type="entry name" value="PROKAR_LIPOPROTEIN"/>
    <property type="match status" value="1"/>
</dbReference>
<dbReference type="SUPFAM" id="SSF53850">
    <property type="entry name" value="Periplasmic binding protein-like II"/>
    <property type="match status" value="1"/>
</dbReference>
<dbReference type="Pfam" id="PF01547">
    <property type="entry name" value="SBP_bac_1"/>
    <property type="match status" value="1"/>
</dbReference>
<sequence length="455" mass="48734">MRVRTGLALGTVGALVVTLAACSSGDGGSKAEDTGPRTITVAYQKTAAFHQLDDLLQKVKPEFEKANPGVTVKLEPIEAEEDQYYTKLALMNGSKSTAPDVIYEDTFQVMSDAAAGYLLPIDDYVKKWADWDQFQDAAKEAGLGVDGKTYGVSMGTDTRGIYFNKKIFAKAGLPTDWQPKSWDDILAAARTVKQKVPGVIPLNIYAGKAGGEQTTMQGFEMLDYGTGDGKGLHDGDKWLTGSKGFTDSLNFYKTVYSEKLGPSLDVALDASVGSKVSTELFPKGKLAMGIDGSWQPGGWISGDNKWPDWEKTMGYAAMPTQDGGGAGTTSMSGGWLLSVGAHTKHPQTAFDFVADALNKDNSLTYDTTNSQIAVRKDVAADPEYLSYNPSFKFFSGLVATTHFRPATPDYSQISSNIQVAVESVVTGQASPEDAAKKYDDELTKIVGKNAVESAG</sequence>
<accession>A0A5P9QE22</accession>
<dbReference type="PANTHER" id="PTHR43649:SF14">
    <property type="entry name" value="BLR3389 PROTEIN"/>
    <property type="match status" value="1"/>
</dbReference>
<organism evidence="1 2">
    <name type="scientific">Luteimicrobium xylanilyticum</name>
    <dbReference type="NCBI Taxonomy" id="1133546"/>
    <lineage>
        <taxon>Bacteria</taxon>
        <taxon>Bacillati</taxon>
        <taxon>Actinomycetota</taxon>
        <taxon>Actinomycetes</taxon>
        <taxon>Micrococcales</taxon>
        <taxon>Luteimicrobium</taxon>
    </lineage>
</organism>
<dbReference type="RefSeq" id="WP_036947538.1">
    <property type="nucleotide sequence ID" value="NZ_BAABIH010000016.1"/>
</dbReference>
<reference evidence="1 2" key="1">
    <citation type="submission" date="2019-10" db="EMBL/GenBank/DDBJ databases">
        <title>Genome sequence of Luteimicrobium xylanilyticum HY-24.</title>
        <authorList>
            <person name="Kim D.Y."/>
            <person name="Park H.-Y."/>
        </authorList>
    </citation>
    <scope>NUCLEOTIDE SEQUENCE [LARGE SCALE GENOMIC DNA]</scope>
    <source>
        <strain evidence="1 2">HY-24</strain>
    </source>
</reference>
<dbReference type="KEGG" id="lxl:KDY119_03263"/>
<dbReference type="OrthoDB" id="3495561at2"/>
<evidence type="ECO:0000313" key="1">
    <source>
        <dbReference type="EMBL" id="QFU99728.1"/>
    </source>
</evidence>